<dbReference type="GO" id="GO:1904680">
    <property type="term" value="F:peptide transmembrane transporter activity"/>
    <property type="evidence" value="ECO:0007669"/>
    <property type="project" value="TreeGrafter"/>
</dbReference>
<dbReference type="KEGG" id="hpk:Hprae_1204"/>
<dbReference type="STRING" id="572479.Hprae_1204"/>
<keyword evidence="4" id="KW-1185">Reference proteome</keyword>
<dbReference type="PANTHER" id="PTHR30290">
    <property type="entry name" value="PERIPLASMIC BINDING COMPONENT OF ABC TRANSPORTER"/>
    <property type="match status" value="1"/>
</dbReference>
<dbReference type="PIRSF" id="PIRSF002741">
    <property type="entry name" value="MppA"/>
    <property type="match status" value="1"/>
</dbReference>
<dbReference type="GO" id="GO:0043190">
    <property type="term" value="C:ATP-binding cassette (ABC) transporter complex"/>
    <property type="evidence" value="ECO:0007669"/>
    <property type="project" value="InterPro"/>
</dbReference>
<evidence type="ECO:0000313" key="3">
    <source>
        <dbReference type="EMBL" id="ADO77342.1"/>
    </source>
</evidence>
<feature type="domain" description="Solute-binding protein family 5" evidence="2">
    <location>
        <begin position="87"/>
        <end position="433"/>
    </location>
</feature>
<organism evidence="3 4">
    <name type="scientific">Halanaerobium praevalens (strain ATCC 33744 / DSM 2228 / GSL)</name>
    <dbReference type="NCBI Taxonomy" id="572479"/>
    <lineage>
        <taxon>Bacteria</taxon>
        <taxon>Bacillati</taxon>
        <taxon>Bacillota</taxon>
        <taxon>Clostridia</taxon>
        <taxon>Halanaerobiales</taxon>
        <taxon>Halanaerobiaceae</taxon>
        <taxon>Halanaerobium</taxon>
    </lineage>
</organism>
<proteinExistence type="predicted"/>
<evidence type="ECO:0000313" key="4">
    <source>
        <dbReference type="Proteomes" id="UP000006866"/>
    </source>
</evidence>
<gene>
    <name evidence="3" type="ordered locus">Hprae_1204</name>
</gene>
<dbReference type="Gene3D" id="3.40.190.10">
    <property type="entry name" value="Periplasmic binding protein-like II"/>
    <property type="match status" value="1"/>
</dbReference>
<dbReference type="PATRIC" id="fig|572479.3.peg.1216"/>
<evidence type="ECO:0000256" key="1">
    <source>
        <dbReference type="ARBA" id="ARBA00022729"/>
    </source>
</evidence>
<dbReference type="Proteomes" id="UP000006866">
    <property type="component" value="Chromosome"/>
</dbReference>
<dbReference type="eggNOG" id="COG0747">
    <property type="taxonomic scope" value="Bacteria"/>
</dbReference>
<dbReference type="Pfam" id="PF00496">
    <property type="entry name" value="SBP_bac_5"/>
    <property type="match status" value="1"/>
</dbReference>
<keyword evidence="1" id="KW-0732">Signal</keyword>
<dbReference type="InterPro" id="IPR030678">
    <property type="entry name" value="Peptide/Ni-bd"/>
</dbReference>
<sequence>MNFKKILNVLSTSLFIFILIFSAAFILILQNTPAIAAQETNYEIEVLSLAGGDYGYPSPYAHYPRGPGGYKRNLIFDSLLERGEKGLIPWLAKDYEVRNNGKEYLFTLNEGVKWHDGKDFTAADVKFSFEYGLEHPLVWSDLTKDDLKKIEIIAENKVLITVNEANASLLYAIGNQRIIPQHIWQKVEFPKEYTKADAVVGTGPYCLSDYNKEHGSYKFEAFSNFWGPKAKVKTIKFIPVSEEILAFEKGEIDLIDVSPDLLARYQNDPQFKVVQKPAFWGYRLIFNLENVKELESKKLRQAINYAIDKQELINKIERGAAKLPSAGIIPPDSTYYNPQVKKYNYNPEKTKELINETGFKKLNFNLKIANRTVRMAELIKEQLAEVGIQIKLISSDTKTQDSRINQNNYQLAITGHGGWGGEPDYLIARFGGTKFFADKISSSAAVGYQNDQLANLLVKQSSEFEPKKRQKILAEIQSILAEELPEIPLYFRAPYSVYRPANYNNWMFMYDHHSLEHGKLSYLNY</sequence>
<dbReference type="SUPFAM" id="SSF53850">
    <property type="entry name" value="Periplasmic binding protein-like II"/>
    <property type="match status" value="1"/>
</dbReference>
<dbReference type="OrthoDB" id="9772924at2"/>
<dbReference type="PANTHER" id="PTHR30290:SF64">
    <property type="entry name" value="ABC TRANSPORTER PERIPLASMIC BINDING PROTEIN"/>
    <property type="match status" value="1"/>
</dbReference>
<protein>
    <submittedName>
        <fullName evidence="3">Extracellular solute-binding protein family 5</fullName>
    </submittedName>
</protein>
<dbReference type="GO" id="GO:0042597">
    <property type="term" value="C:periplasmic space"/>
    <property type="evidence" value="ECO:0007669"/>
    <property type="project" value="UniProtKB-ARBA"/>
</dbReference>
<name>E3DM64_HALPG</name>
<dbReference type="RefSeq" id="WP_014553369.1">
    <property type="nucleotide sequence ID" value="NC_017455.1"/>
</dbReference>
<reference evidence="3 4" key="2">
    <citation type="journal article" date="2011" name="Stand. Genomic Sci.">
        <title>Complete genome sequence of the extremely halophilic Halanaerobium praevalens type strain (GSL).</title>
        <authorList>
            <person name="Ivanova N."/>
            <person name="Sikorski J."/>
            <person name="Chertkov O."/>
            <person name="Nolan M."/>
            <person name="Lucas S."/>
            <person name="Hammon N."/>
            <person name="Deshpande S."/>
            <person name="Cheng J.F."/>
            <person name="Tapia R."/>
            <person name="Han C."/>
            <person name="Goodwin L."/>
            <person name="Pitluck S."/>
            <person name="Huntemann M."/>
            <person name="Liolios K."/>
            <person name="Pagani I."/>
            <person name="Mavromatis K."/>
            <person name="Ovchinikova G."/>
            <person name="Pati A."/>
            <person name="Chen A."/>
            <person name="Palaniappan K."/>
            <person name="Land M."/>
            <person name="Hauser L."/>
            <person name="Brambilla E.M."/>
            <person name="Kannan K.P."/>
            <person name="Rohde M."/>
            <person name="Tindall B.J."/>
            <person name="Goker M."/>
            <person name="Detter J.C."/>
            <person name="Woyke T."/>
            <person name="Bristow J."/>
            <person name="Eisen J.A."/>
            <person name="Markowitz V."/>
            <person name="Hugenholtz P."/>
            <person name="Kyrpides N.C."/>
            <person name="Klenk H.P."/>
            <person name="Lapidus A."/>
        </authorList>
    </citation>
    <scope>NUCLEOTIDE SEQUENCE [LARGE SCALE GENOMIC DNA]</scope>
    <source>
        <strain evidence="4">ATCC 33744 / DSM 2228 / GSL</strain>
    </source>
</reference>
<accession>E3DM64</accession>
<reference evidence="4" key="1">
    <citation type="submission" date="2010-10" db="EMBL/GenBank/DDBJ databases">
        <title>The complete genome of Halanaerobium praevalens DSM 2228.</title>
        <authorList>
            <consortium name="US DOE Joint Genome Institute (JGI-PGF)"/>
            <person name="Lucas S."/>
            <person name="Copeland A."/>
            <person name="Lapidus A."/>
            <person name="Glavina del Rio T."/>
            <person name="Dalin E."/>
            <person name="Tice H."/>
            <person name="Bruce D."/>
            <person name="Goodwin L."/>
            <person name="Pitluck S."/>
            <person name="Kyrpides N."/>
            <person name="Mavromatis K."/>
            <person name="Ivanova N."/>
            <person name="Ovchinnikova G."/>
            <person name="Chertkov O."/>
            <person name="Detter J.C."/>
            <person name="Han C."/>
            <person name="Larimer F."/>
            <person name="Land M."/>
            <person name="Hauser L."/>
            <person name="Markowitz V."/>
            <person name="Cheng J.-F."/>
            <person name="Hugenholtz P."/>
            <person name="Woyke T."/>
            <person name="Wu D."/>
            <person name="Tindall B."/>
            <person name="Pomrenke H.G."/>
            <person name="Brambilla E."/>
            <person name="Klenk H.-P."/>
            <person name="Eisen J.A."/>
        </authorList>
    </citation>
    <scope>NUCLEOTIDE SEQUENCE [LARGE SCALE GENOMIC DNA]</scope>
    <source>
        <strain evidence="4">ATCC 33744 / DSM 2228 / GSL</strain>
    </source>
</reference>
<dbReference type="InterPro" id="IPR039424">
    <property type="entry name" value="SBP_5"/>
</dbReference>
<dbReference type="EMBL" id="CP002175">
    <property type="protein sequence ID" value="ADO77342.1"/>
    <property type="molecule type" value="Genomic_DNA"/>
</dbReference>
<dbReference type="AlphaFoldDB" id="E3DM64"/>
<evidence type="ECO:0000259" key="2">
    <source>
        <dbReference type="Pfam" id="PF00496"/>
    </source>
</evidence>
<dbReference type="Gene3D" id="3.90.76.10">
    <property type="entry name" value="Dipeptide-binding Protein, Domain 1"/>
    <property type="match status" value="1"/>
</dbReference>
<dbReference type="InterPro" id="IPR000914">
    <property type="entry name" value="SBP_5_dom"/>
</dbReference>
<dbReference type="GO" id="GO:0015833">
    <property type="term" value="P:peptide transport"/>
    <property type="evidence" value="ECO:0007669"/>
    <property type="project" value="TreeGrafter"/>
</dbReference>
<dbReference type="Gene3D" id="3.10.105.10">
    <property type="entry name" value="Dipeptide-binding Protein, Domain 3"/>
    <property type="match status" value="1"/>
</dbReference>
<dbReference type="HOGENOM" id="CLU_017028_8_4_9"/>